<proteinExistence type="predicted"/>
<dbReference type="RefSeq" id="WP_229731710.1">
    <property type="nucleotide sequence ID" value="NZ_BMDT01000012.1"/>
</dbReference>
<comment type="caution">
    <text evidence="1">The sequence shown here is derived from an EMBL/GenBank/DDBJ whole genome shotgun (WGS) entry which is preliminary data.</text>
</comment>
<reference evidence="1" key="2">
    <citation type="submission" date="2020-09" db="EMBL/GenBank/DDBJ databases">
        <authorList>
            <person name="Sun Q."/>
            <person name="Sedlacek I."/>
        </authorList>
    </citation>
    <scope>NUCLEOTIDE SEQUENCE</scope>
    <source>
        <strain evidence="1">CCM 8433</strain>
    </source>
</reference>
<reference evidence="1" key="1">
    <citation type="journal article" date="2014" name="Int. J. Syst. Evol. Microbiol.">
        <title>Complete genome sequence of Corynebacterium casei LMG S-19264T (=DSM 44701T), isolated from a smear-ripened cheese.</title>
        <authorList>
            <consortium name="US DOE Joint Genome Institute (JGI-PGF)"/>
            <person name="Walter F."/>
            <person name="Albersmeier A."/>
            <person name="Kalinowski J."/>
            <person name="Ruckert C."/>
        </authorList>
    </citation>
    <scope>NUCLEOTIDE SEQUENCE</scope>
    <source>
        <strain evidence="1">CCM 8433</strain>
    </source>
</reference>
<accession>A0A917N5Q7</accession>
<organism evidence="1 2">
    <name type="scientific">Enterococcus alcedinis</name>
    <dbReference type="NCBI Taxonomy" id="1274384"/>
    <lineage>
        <taxon>Bacteria</taxon>
        <taxon>Bacillati</taxon>
        <taxon>Bacillota</taxon>
        <taxon>Bacilli</taxon>
        <taxon>Lactobacillales</taxon>
        <taxon>Enterococcaceae</taxon>
        <taxon>Enterococcus</taxon>
    </lineage>
</organism>
<dbReference type="AlphaFoldDB" id="A0A917N5Q7"/>
<keyword evidence="2" id="KW-1185">Reference proteome</keyword>
<name>A0A917N5Q7_9ENTE</name>
<dbReference type="Proteomes" id="UP000622610">
    <property type="component" value="Unassembled WGS sequence"/>
</dbReference>
<protein>
    <submittedName>
        <fullName evidence="1">Uncharacterized protein</fullName>
    </submittedName>
</protein>
<evidence type="ECO:0000313" key="2">
    <source>
        <dbReference type="Proteomes" id="UP000622610"/>
    </source>
</evidence>
<evidence type="ECO:0000313" key="1">
    <source>
        <dbReference type="EMBL" id="GGI66576.1"/>
    </source>
</evidence>
<gene>
    <name evidence="1" type="ORF">GCM10011482_22300</name>
</gene>
<sequence length="66" mass="7179">MTAKKNKNQAMEVISIIGGKAKVIKIKNAADPKSAHVVKKCLRDNKKELMIVFLMVLSNLASIGKA</sequence>
<dbReference type="EMBL" id="BMDT01000012">
    <property type="protein sequence ID" value="GGI66576.1"/>
    <property type="molecule type" value="Genomic_DNA"/>
</dbReference>